<dbReference type="GO" id="GO:0005524">
    <property type="term" value="F:ATP binding"/>
    <property type="evidence" value="ECO:0007669"/>
    <property type="project" value="InterPro"/>
</dbReference>
<dbReference type="PANTHER" id="PTHR37291">
    <property type="entry name" value="5-METHYLCYTOSINE-SPECIFIC RESTRICTION ENZYME B"/>
    <property type="match status" value="1"/>
</dbReference>
<dbReference type="Gene3D" id="3.40.50.300">
    <property type="entry name" value="P-loop containing nucleotide triphosphate hydrolases"/>
    <property type="match status" value="2"/>
</dbReference>
<evidence type="ECO:0000313" key="2">
    <source>
        <dbReference type="EMBL" id="KGE85707.1"/>
    </source>
</evidence>
<accession>A0A098S3C8</accession>
<name>A0A098S3C8_9BACT</name>
<dbReference type="AlphaFoldDB" id="A0A098S3C8"/>
<dbReference type="RefSeq" id="WP_044227818.1">
    <property type="nucleotide sequence ID" value="NZ_JBKAGJ010000003.1"/>
</dbReference>
<reference evidence="2 3" key="1">
    <citation type="journal article" date="2014" name="Int. J. Syst. Evol. Microbiol.">
        <title>Phaeodactylibacter xiamenensis gen. nov., sp. nov., a member of the family Saprospiraceae isolated from the marine alga Phaeodactylum tricornutum.</title>
        <authorList>
            <person name="Chen Z.Jr."/>
            <person name="Lei X."/>
            <person name="Lai Q."/>
            <person name="Li Y."/>
            <person name="Zhang B."/>
            <person name="Zhang J."/>
            <person name="Zhang H."/>
            <person name="Yang L."/>
            <person name="Zheng W."/>
            <person name="Tian Y."/>
            <person name="Yu Z."/>
            <person name="Xu H.Jr."/>
            <person name="Zheng T."/>
        </authorList>
    </citation>
    <scope>NUCLEOTIDE SEQUENCE [LARGE SCALE GENOMIC DNA]</scope>
    <source>
        <strain evidence="2 3">KD52</strain>
    </source>
</reference>
<sequence>MEFFSQRELSTFSTRASTSYDKNKEEDKKQFTTVRTLYDKLGYLAEQIQEAAFPEGAIKIRRNPLNTTGTIFMPYLWAQVYPTKELAEQKALAFTVSIDAKRYVDIKIDTVGLKDDDPIRKQYLKWRGDIFNSDIVKLFSFEDVLTLDWEQLISQMAKAAKGMLKDYHQFNKTVDRKEENRDSFIQEEFALNQILYGPPGTGKTYRTKNIAVQILNGTPDHSREEIKRQYDDLYKQGRIRFMTFHQGTTYEDFIEGIKPVLSADQEEEDSTVNYVIEDGVFKRMCVEASQEYVKLQSQEQSSVKTLTFSQLYDGLVSQFEERLEHEETIAIPQKSGSPINVVGTSSKGNLLLKHEDGQREYTASKSRLEKLFNAIDDFDNLPNIYSFFREVIGGSNASANWAVLNQIYKLKNDYSQDKKTAPQKSISYSDKLRAFERIDWSKVNPDQDVPKYLLIIDEINRGNVAAVLGELITLLEADKRGGATESLEVTLPYSKSNFAVPPNLYLIGTMNTADRSVEALDTALRRRFSFTEVGPKPELLSPKAMILSLLNREAYADLGWEEEPYHSHARKLYDFLGVAPDGVEEPLRERAEVGEGYWEKSDLEHLSPDDFTGVKLNHLLGTINLRIARLIDRDHMIGHAYFMGIATAPDPWQALKEVFHRNILPLLQEYFFGDYAKIGLVLGNGFVGVEEAREGDVFADFPYEASADLATQTQYTLKDVSRMSIPDFQEAVWGILPNSNTGEDG</sequence>
<dbReference type="InterPro" id="IPR027417">
    <property type="entry name" value="P-loop_NTPase"/>
</dbReference>
<dbReference type="SUPFAM" id="SSF52540">
    <property type="entry name" value="P-loop containing nucleoside triphosphate hydrolases"/>
    <property type="match status" value="1"/>
</dbReference>
<keyword evidence="3" id="KW-1185">Reference proteome</keyword>
<organism evidence="2 3">
    <name type="scientific">Phaeodactylibacter xiamenensis</name>
    <dbReference type="NCBI Taxonomy" id="1524460"/>
    <lineage>
        <taxon>Bacteria</taxon>
        <taxon>Pseudomonadati</taxon>
        <taxon>Bacteroidota</taxon>
        <taxon>Saprospiria</taxon>
        <taxon>Saprospirales</taxon>
        <taxon>Haliscomenobacteraceae</taxon>
        <taxon>Phaeodactylibacter</taxon>
    </lineage>
</organism>
<dbReference type="EMBL" id="JPOS01000084">
    <property type="protein sequence ID" value="KGE85707.1"/>
    <property type="molecule type" value="Genomic_DNA"/>
</dbReference>
<dbReference type="InterPro" id="IPR052934">
    <property type="entry name" value="Methyl-DNA_Rec/Restrict_Enz"/>
</dbReference>
<evidence type="ECO:0000259" key="1">
    <source>
        <dbReference type="Pfam" id="PF07728"/>
    </source>
</evidence>
<gene>
    <name evidence="2" type="ORF">IX84_26925</name>
</gene>
<proteinExistence type="predicted"/>
<dbReference type="Proteomes" id="UP000029736">
    <property type="component" value="Unassembled WGS sequence"/>
</dbReference>
<dbReference type="GO" id="GO:0016887">
    <property type="term" value="F:ATP hydrolysis activity"/>
    <property type="evidence" value="ECO:0007669"/>
    <property type="project" value="InterPro"/>
</dbReference>
<protein>
    <recommendedName>
        <fullName evidence="1">ATPase dynein-related AAA domain-containing protein</fullName>
    </recommendedName>
</protein>
<dbReference type="InterPro" id="IPR011704">
    <property type="entry name" value="ATPase_dyneun-rel_AAA"/>
</dbReference>
<dbReference type="REBASE" id="100125">
    <property type="entry name" value="PxiKD52McrBCP"/>
</dbReference>
<comment type="caution">
    <text evidence="2">The sequence shown here is derived from an EMBL/GenBank/DDBJ whole genome shotgun (WGS) entry which is preliminary data.</text>
</comment>
<dbReference type="Pfam" id="PF07728">
    <property type="entry name" value="AAA_5"/>
    <property type="match status" value="1"/>
</dbReference>
<feature type="domain" description="ATPase dynein-related AAA" evidence="1">
    <location>
        <begin position="450"/>
        <end position="528"/>
    </location>
</feature>
<evidence type="ECO:0000313" key="3">
    <source>
        <dbReference type="Proteomes" id="UP000029736"/>
    </source>
</evidence>
<dbReference type="PANTHER" id="PTHR37291:SF1">
    <property type="entry name" value="TYPE IV METHYL-DIRECTED RESTRICTION ENZYME ECOKMCRB SUBUNIT"/>
    <property type="match status" value="1"/>
</dbReference>
<dbReference type="STRING" id="1524460.IX84_26925"/>